<keyword evidence="2" id="KW-0472">Membrane</keyword>
<keyword evidence="2" id="KW-1133">Transmembrane helix</keyword>
<feature type="region of interest" description="Disordered" evidence="1">
    <location>
        <begin position="1"/>
        <end position="199"/>
    </location>
</feature>
<proteinExistence type="predicted"/>
<evidence type="ECO:0000313" key="3">
    <source>
        <dbReference type="EMBL" id="NIH80893.1"/>
    </source>
</evidence>
<reference evidence="3 4" key="1">
    <citation type="submission" date="2020-03" db="EMBL/GenBank/DDBJ databases">
        <title>Sequencing the genomes of 1000 actinobacteria strains.</title>
        <authorList>
            <person name="Klenk H.-P."/>
        </authorList>
    </citation>
    <scope>NUCLEOTIDE SEQUENCE [LARGE SCALE GENOMIC DNA]</scope>
    <source>
        <strain evidence="3 4">DSM 45668</strain>
    </source>
</reference>
<dbReference type="Proteomes" id="UP000754495">
    <property type="component" value="Unassembled WGS sequence"/>
</dbReference>
<protein>
    <recommendedName>
        <fullName evidence="5">Extracellular solute-binding protein</fullName>
    </recommendedName>
</protein>
<accession>A0ABX0SWI1</accession>
<dbReference type="EMBL" id="JAANOU010000001">
    <property type="protein sequence ID" value="NIH80893.1"/>
    <property type="molecule type" value="Genomic_DNA"/>
</dbReference>
<feature type="compositionally biased region" description="Low complexity" evidence="1">
    <location>
        <begin position="137"/>
        <end position="146"/>
    </location>
</feature>
<organism evidence="3 4">
    <name type="scientific">Amycolatopsis viridis</name>
    <dbReference type="NCBI Taxonomy" id="185678"/>
    <lineage>
        <taxon>Bacteria</taxon>
        <taxon>Bacillati</taxon>
        <taxon>Actinomycetota</taxon>
        <taxon>Actinomycetes</taxon>
        <taxon>Pseudonocardiales</taxon>
        <taxon>Pseudonocardiaceae</taxon>
        <taxon>Amycolatopsis</taxon>
    </lineage>
</organism>
<feature type="transmembrane region" description="Helical" evidence="2">
    <location>
        <begin position="213"/>
        <end position="232"/>
    </location>
</feature>
<name>A0ABX0SWI1_9PSEU</name>
<feature type="compositionally biased region" description="Basic and acidic residues" evidence="1">
    <location>
        <begin position="1"/>
        <end position="17"/>
    </location>
</feature>
<dbReference type="RefSeq" id="WP_167115839.1">
    <property type="nucleotide sequence ID" value="NZ_JAANOU010000001.1"/>
</dbReference>
<feature type="compositionally biased region" description="Polar residues" evidence="1">
    <location>
        <begin position="91"/>
        <end position="123"/>
    </location>
</feature>
<evidence type="ECO:0000313" key="4">
    <source>
        <dbReference type="Proteomes" id="UP000754495"/>
    </source>
</evidence>
<comment type="caution">
    <text evidence="3">The sequence shown here is derived from an EMBL/GenBank/DDBJ whole genome shotgun (WGS) entry which is preliminary data.</text>
</comment>
<keyword evidence="2" id="KW-0812">Transmembrane</keyword>
<evidence type="ECO:0008006" key="5">
    <source>
        <dbReference type="Google" id="ProtNLM"/>
    </source>
</evidence>
<evidence type="ECO:0000256" key="2">
    <source>
        <dbReference type="SAM" id="Phobius"/>
    </source>
</evidence>
<feature type="compositionally biased region" description="Low complexity" evidence="1">
    <location>
        <begin position="62"/>
        <end position="80"/>
    </location>
</feature>
<evidence type="ECO:0000256" key="1">
    <source>
        <dbReference type="SAM" id="MobiDB-lite"/>
    </source>
</evidence>
<sequence>MGRHSKGDDPGHGRPEAGEPAGYPRPGEVTGAFAVGSAPGGAPGRNRAPGEPTGRWSAPRDAAPGSRPVRAARAAATATGNHRVHAADTPAESTGSRRAYSPTETTGSRRAYSPTSPTETTGTRRAVGTTSGDRRSSTGGSTGTSRPVAAGQPGRRGESTGTLQVLGVDGRPQLGRRRAGETTGCHRITPPGETTGSHRVVAEGKRGIAKWPIVAGVFVLLLVLGLLGWGWADDVLSNRAEAQASACAEGDSNLTVAAAPSVAPAITAAADRWNRAGTVVHSHCINVQVRALDDQRVLQALTGQGNLDSIGGQPAVWIPQTTAALTQLTTARPAVLTSPAESLATTAGGDYPCAVLTTDNVDEVQQRAAQVFRNFLEEPAQKTDLTRALTPGA</sequence>
<keyword evidence="4" id="KW-1185">Reference proteome</keyword>
<gene>
    <name evidence="3" type="ORF">FHX46_003423</name>
</gene>